<comment type="caution">
    <text evidence="2">The sequence shown here is derived from an EMBL/GenBank/DDBJ whole genome shotgun (WGS) entry which is preliminary data.</text>
</comment>
<protein>
    <submittedName>
        <fullName evidence="2">Uncharacterized protein</fullName>
    </submittedName>
</protein>
<accession>A0A1Y2DG46</accession>
<dbReference type="GeneID" id="63781859"/>
<dbReference type="InParanoid" id="A0A1Y2DG46"/>
<organism evidence="2 3">
    <name type="scientific">Pseudomassariella vexata</name>
    <dbReference type="NCBI Taxonomy" id="1141098"/>
    <lineage>
        <taxon>Eukaryota</taxon>
        <taxon>Fungi</taxon>
        <taxon>Dikarya</taxon>
        <taxon>Ascomycota</taxon>
        <taxon>Pezizomycotina</taxon>
        <taxon>Sordariomycetes</taxon>
        <taxon>Xylariomycetidae</taxon>
        <taxon>Amphisphaeriales</taxon>
        <taxon>Pseudomassariaceae</taxon>
        <taxon>Pseudomassariella</taxon>
    </lineage>
</organism>
<gene>
    <name evidence="2" type="ORF">BCR38DRAFT_78867</name>
</gene>
<dbReference type="AlphaFoldDB" id="A0A1Y2DG46"/>
<dbReference type="Proteomes" id="UP000193689">
    <property type="component" value="Unassembled WGS sequence"/>
</dbReference>
<keyword evidence="3" id="KW-1185">Reference proteome</keyword>
<evidence type="ECO:0000256" key="1">
    <source>
        <dbReference type="SAM" id="MobiDB-lite"/>
    </source>
</evidence>
<sequence length="177" mass="19050">MGFSNVPTLSSARDGSFHYGNVPPWSLPALKSPAQKSSRVPRRALVGTPVNDKWNMDSTPNAFEGCITHPLGNSVHLHPVVAIRSTEVPGPRVDMNNNDPTNTAHPLDNCRYPLPSTYNMPPACSIDELGCRSDDGLKDATNTSGIPSDVVTTIHVFFHHCTLEASSLTLGLPLHST</sequence>
<proteinExistence type="predicted"/>
<dbReference type="RefSeq" id="XP_040711285.1">
    <property type="nucleotide sequence ID" value="XM_040865647.1"/>
</dbReference>
<name>A0A1Y2DG46_9PEZI</name>
<reference evidence="2 3" key="1">
    <citation type="submission" date="2016-07" db="EMBL/GenBank/DDBJ databases">
        <title>Pervasive Adenine N6-methylation of Active Genes in Fungi.</title>
        <authorList>
            <consortium name="DOE Joint Genome Institute"/>
            <person name="Mondo S.J."/>
            <person name="Dannebaum R.O."/>
            <person name="Kuo R.C."/>
            <person name="Labutti K."/>
            <person name="Haridas S."/>
            <person name="Kuo A."/>
            <person name="Salamov A."/>
            <person name="Ahrendt S.R."/>
            <person name="Lipzen A."/>
            <person name="Sullivan W."/>
            <person name="Andreopoulos W.B."/>
            <person name="Clum A."/>
            <person name="Lindquist E."/>
            <person name="Daum C."/>
            <person name="Ramamoorthy G.K."/>
            <person name="Gryganskyi A."/>
            <person name="Culley D."/>
            <person name="Magnuson J.K."/>
            <person name="James T.Y."/>
            <person name="O'Malley M.A."/>
            <person name="Stajich J.E."/>
            <person name="Spatafora J.W."/>
            <person name="Visel A."/>
            <person name="Grigoriev I.V."/>
        </authorList>
    </citation>
    <scope>NUCLEOTIDE SEQUENCE [LARGE SCALE GENOMIC DNA]</scope>
    <source>
        <strain evidence="2 3">CBS 129021</strain>
    </source>
</reference>
<evidence type="ECO:0000313" key="3">
    <source>
        <dbReference type="Proteomes" id="UP000193689"/>
    </source>
</evidence>
<feature type="region of interest" description="Disordered" evidence="1">
    <location>
        <begin position="30"/>
        <end position="52"/>
    </location>
</feature>
<dbReference type="EMBL" id="MCFJ01000017">
    <property type="protein sequence ID" value="ORY58250.1"/>
    <property type="molecule type" value="Genomic_DNA"/>
</dbReference>
<evidence type="ECO:0000313" key="2">
    <source>
        <dbReference type="EMBL" id="ORY58250.1"/>
    </source>
</evidence>